<protein>
    <submittedName>
        <fullName evidence="8">RNA polymerase sigma factor</fullName>
    </submittedName>
</protein>
<dbReference type="Proteomes" id="UP000569732">
    <property type="component" value="Unassembled WGS sequence"/>
</dbReference>
<evidence type="ECO:0000313" key="8">
    <source>
        <dbReference type="EMBL" id="NYZ65581.1"/>
    </source>
</evidence>
<keyword evidence="3" id="KW-0731">Sigma factor</keyword>
<dbReference type="InterPro" id="IPR036388">
    <property type="entry name" value="WH-like_DNA-bd_sf"/>
</dbReference>
<dbReference type="GO" id="GO:0003677">
    <property type="term" value="F:DNA binding"/>
    <property type="evidence" value="ECO:0007669"/>
    <property type="project" value="InterPro"/>
</dbReference>
<evidence type="ECO:0000256" key="3">
    <source>
        <dbReference type="ARBA" id="ARBA00023082"/>
    </source>
</evidence>
<evidence type="ECO:0000256" key="2">
    <source>
        <dbReference type="ARBA" id="ARBA00023015"/>
    </source>
</evidence>
<dbReference type="RefSeq" id="WP_180567613.1">
    <property type="nucleotide sequence ID" value="NZ_JACCKB010000006.1"/>
</dbReference>
<feature type="region of interest" description="Disordered" evidence="5">
    <location>
        <begin position="68"/>
        <end position="87"/>
    </location>
</feature>
<dbReference type="Gene3D" id="1.10.1740.10">
    <property type="match status" value="1"/>
</dbReference>
<dbReference type="PANTHER" id="PTHR43133:SF25">
    <property type="entry name" value="RNA POLYMERASE SIGMA FACTOR RFAY-RELATED"/>
    <property type="match status" value="1"/>
</dbReference>
<reference evidence="8 9" key="1">
    <citation type="submission" date="2020-07" db="EMBL/GenBank/DDBJ databases">
        <title>Endozoicomonas sp. nov., isolated from sediment.</title>
        <authorList>
            <person name="Gu T."/>
        </authorList>
    </citation>
    <scope>NUCLEOTIDE SEQUENCE [LARGE SCALE GENOMIC DNA]</scope>
    <source>
        <strain evidence="8 9">SM1973</strain>
    </source>
</reference>
<dbReference type="Gene3D" id="1.10.10.10">
    <property type="entry name" value="Winged helix-like DNA-binding domain superfamily/Winged helix DNA-binding domain"/>
    <property type="match status" value="1"/>
</dbReference>
<dbReference type="InterPro" id="IPR013324">
    <property type="entry name" value="RNA_pol_sigma_r3/r4-like"/>
</dbReference>
<comment type="caution">
    <text evidence="8">The sequence shown here is derived from an EMBL/GenBank/DDBJ whole genome shotgun (WGS) entry which is preliminary data.</text>
</comment>
<sequence length="170" mass="19458">MDSFEAHLPRLRRYAIALTGDQHAADDLVQDTLERGWRKLSLFRRGSRLDRWLMTIMHNVFVNQYRSRTPPSDPYHELSEEPSSRATQTDALEIRDIRVAIAQLPTEQREVLLLVTLEEYSYADAAKILGTPQGTVMSRLSRARAKLATILANNNNPSNDNHPHSLRIVK</sequence>
<dbReference type="InterPro" id="IPR013325">
    <property type="entry name" value="RNA_pol_sigma_r2"/>
</dbReference>
<dbReference type="InterPro" id="IPR053866">
    <property type="entry name" value="PhyR_sigma2"/>
</dbReference>
<dbReference type="InterPro" id="IPR014284">
    <property type="entry name" value="RNA_pol_sigma-70_dom"/>
</dbReference>
<dbReference type="InterPro" id="IPR039425">
    <property type="entry name" value="RNA_pol_sigma-70-like"/>
</dbReference>
<dbReference type="SUPFAM" id="SSF88946">
    <property type="entry name" value="Sigma2 domain of RNA polymerase sigma factors"/>
    <property type="match status" value="1"/>
</dbReference>
<dbReference type="CDD" id="cd06171">
    <property type="entry name" value="Sigma70_r4"/>
    <property type="match status" value="1"/>
</dbReference>
<dbReference type="GO" id="GO:0016987">
    <property type="term" value="F:sigma factor activity"/>
    <property type="evidence" value="ECO:0007669"/>
    <property type="project" value="UniProtKB-KW"/>
</dbReference>
<dbReference type="Pfam" id="PF08281">
    <property type="entry name" value="Sigma70_r4_2"/>
    <property type="match status" value="1"/>
</dbReference>
<organism evidence="8 9">
    <name type="scientific">Spartinivicinus marinus</name>
    <dbReference type="NCBI Taxonomy" id="2994442"/>
    <lineage>
        <taxon>Bacteria</taxon>
        <taxon>Pseudomonadati</taxon>
        <taxon>Pseudomonadota</taxon>
        <taxon>Gammaproteobacteria</taxon>
        <taxon>Oceanospirillales</taxon>
        <taxon>Zooshikellaceae</taxon>
        <taxon>Spartinivicinus</taxon>
    </lineage>
</organism>
<evidence type="ECO:0000256" key="5">
    <source>
        <dbReference type="SAM" id="MobiDB-lite"/>
    </source>
</evidence>
<evidence type="ECO:0000256" key="1">
    <source>
        <dbReference type="ARBA" id="ARBA00010641"/>
    </source>
</evidence>
<feature type="domain" description="PhyR sigma2" evidence="7">
    <location>
        <begin position="5"/>
        <end position="58"/>
    </location>
</feature>
<dbReference type="PANTHER" id="PTHR43133">
    <property type="entry name" value="RNA POLYMERASE ECF-TYPE SIGMA FACTO"/>
    <property type="match status" value="1"/>
</dbReference>
<keyword evidence="2" id="KW-0805">Transcription regulation</keyword>
<dbReference type="SUPFAM" id="SSF88659">
    <property type="entry name" value="Sigma3 and sigma4 domains of RNA polymerase sigma factors"/>
    <property type="match status" value="1"/>
</dbReference>
<accession>A0A853I6L7</accession>
<evidence type="ECO:0000256" key="4">
    <source>
        <dbReference type="ARBA" id="ARBA00023163"/>
    </source>
</evidence>
<keyword evidence="9" id="KW-1185">Reference proteome</keyword>
<dbReference type="GO" id="GO:0006352">
    <property type="term" value="P:DNA-templated transcription initiation"/>
    <property type="evidence" value="ECO:0007669"/>
    <property type="project" value="InterPro"/>
</dbReference>
<dbReference type="InterPro" id="IPR013249">
    <property type="entry name" value="RNA_pol_sigma70_r4_t2"/>
</dbReference>
<feature type="compositionally biased region" description="Basic and acidic residues" evidence="5">
    <location>
        <begin position="74"/>
        <end position="83"/>
    </location>
</feature>
<feature type="domain" description="RNA polymerase sigma factor 70 region 4 type 2" evidence="6">
    <location>
        <begin position="95"/>
        <end position="147"/>
    </location>
</feature>
<comment type="similarity">
    <text evidence="1">Belongs to the sigma-70 factor family. ECF subfamily.</text>
</comment>
<name>A0A853I6L7_9GAMM</name>
<evidence type="ECO:0000259" key="6">
    <source>
        <dbReference type="Pfam" id="PF08281"/>
    </source>
</evidence>
<dbReference type="Pfam" id="PF22029">
    <property type="entry name" value="PhyR_sigma2"/>
    <property type="match status" value="1"/>
</dbReference>
<dbReference type="EMBL" id="JACCKB010000006">
    <property type="protein sequence ID" value="NYZ65581.1"/>
    <property type="molecule type" value="Genomic_DNA"/>
</dbReference>
<evidence type="ECO:0000313" key="9">
    <source>
        <dbReference type="Proteomes" id="UP000569732"/>
    </source>
</evidence>
<gene>
    <name evidence="8" type="ORF">H0A36_06120</name>
</gene>
<dbReference type="NCBIfam" id="TIGR02937">
    <property type="entry name" value="sigma70-ECF"/>
    <property type="match status" value="1"/>
</dbReference>
<evidence type="ECO:0000259" key="7">
    <source>
        <dbReference type="Pfam" id="PF22029"/>
    </source>
</evidence>
<proteinExistence type="inferred from homology"/>
<dbReference type="AlphaFoldDB" id="A0A853I6L7"/>
<keyword evidence="4" id="KW-0804">Transcription</keyword>